<dbReference type="AlphaFoldDB" id="A0A3A8E235"/>
<dbReference type="OrthoDB" id="4374615at2"/>
<accession>A0A3A8E235</accession>
<reference evidence="1 2" key="1">
    <citation type="submission" date="2018-09" db="EMBL/GenBank/DDBJ databases">
        <title>The draft genome of Acinetobacter spp. strains.</title>
        <authorList>
            <person name="Qin J."/>
            <person name="Feng Y."/>
            <person name="Zong Z."/>
        </authorList>
    </citation>
    <scope>NUCLEOTIDE SEQUENCE [LARGE SCALE GENOMIC DNA]</scope>
    <source>
        <strain evidence="1 2">WCHAc060012</strain>
    </source>
</reference>
<name>A0A3A8E235_9GAMM</name>
<dbReference type="Proteomes" id="UP000282388">
    <property type="component" value="Unassembled WGS sequence"/>
</dbReference>
<keyword evidence="2" id="KW-1185">Reference proteome</keyword>
<comment type="caution">
    <text evidence="1">The sequence shown here is derived from an EMBL/GenBank/DDBJ whole genome shotgun (WGS) entry which is preliminary data.</text>
</comment>
<evidence type="ECO:0000313" key="1">
    <source>
        <dbReference type="EMBL" id="RKG29067.1"/>
    </source>
</evidence>
<organism evidence="1 2">
    <name type="scientific">Acinetobacter tianfuensis</name>
    <dbReference type="NCBI Taxonomy" id="2419603"/>
    <lineage>
        <taxon>Bacteria</taxon>
        <taxon>Pseudomonadati</taxon>
        <taxon>Pseudomonadota</taxon>
        <taxon>Gammaproteobacteria</taxon>
        <taxon>Moraxellales</taxon>
        <taxon>Moraxellaceae</taxon>
        <taxon>Acinetobacter</taxon>
    </lineage>
</organism>
<proteinExistence type="predicted"/>
<dbReference type="EMBL" id="RAXV01000068">
    <property type="protein sequence ID" value="RKG29067.1"/>
    <property type="molecule type" value="Genomic_DNA"/>
</dbReference>
<evidence type="ECO:0000313" key="2">
    <source>
        <dbReference type="Proteomes" id="UP000282388"/>
    </source>
</evidence>
<gene>
    <name evidence="1" type="ORF">D7V32_16690</name>
</gene>
<sequence>MKNQCVVVLTARGKSRILKEGGSQAWRLNAHHAGKCSYVVCVQNRNKSWGQPEAKHHTAFLIGKISSISQSQEEGSQGRWIINISEYADISIPNVWDGNRNPVAYRTLEELNIDLENLQFNKLEQEPNVLEQANKPKEELEKISIPEAKRLLANYFDVPQENISITINM</sequence>
<dbReference type="RefSeq" id="WP_106986753.1">
    <property type="nucleotide sequence ID" value="NZ_RAXV01000068.1"/>
</dbReference>
<protein>
    <submittedName>
        <fullName evidence="1">Uncharacterized protein</fullName>
    </submittedName>
</protein>